<dbReference type="SUPFAM" id="SSF56176">
    <property type="entry name" value="FAD-binding/transporter-associated domain-like"/>
    <property type="match status" value="1"/>
</dbReference>
<dbReference type="Gene3D" id="3.30.465.10">
    <property type="match status" value="2"/>
</dbReference>
<evidence type="ECO:0000313" key="4">
    <source>
        <dbReference type="EMBL" id="KAF7344002.1"/>
    </source>
</evidence>
<dbReference type="PANTHER" id="PTHR13878">
    <property type="entry name" value="GULONOLACTONE OXIDASE"/>
    <property type="match status" value="1"/>
</dbReference>
<evidence type="ECO:0000256" key="1">
    <source>
        <dbReference type="ARBA" id="ARBA00005466"/>
    </source>
</evidence>
<dbReference type="EMBL" id="JACAZI010000015">
    <property type="protein sequence ID" value="KAF7344002.1"/>
    <property type="molecule type" value="Genomic_DNA"/>
</dbReference>
<gene>
    <name evidence="4" type="ORF">MVEN_01689500</name>
</gene>
<evidence type="ECO:0000259" key="3">
    <source>
        <dbReference type="PROSITE" id="PS51387"/>
    </source>
</evidence>
<sequence>MSFSHFPPVPTGLSAGLAIHSNFAPNAFADLFTAVSGRLFPGVPLASPCFGVGAENENGLLHRSGTNQYLNETFRADIFGAFINTQWETCQATGAQCLLDSANTTNPKATSASEACEQGSIPSHFIDVRDAQDVAAAFTFSEKTGIPLSIAARLQGSKQCPKLVGAVGAFSSISSRKQTVIKTQSGWQMHNLKNMSYHPAFVPEGCSLAQPAATFGAGVQWAEAYEFADAHNITLVGGSDRTVGVVGGWLQGGGHGVLSNTMGLGVDRVLQFRVVTPDGKLRVANACQNEDLFFALRGGGGGTFGVVLEATLLASPPVTLQAVIVSWSSTSPNRTLTAELWKILTNNGLKWAGEGWGGFSMSEIAILVNPVLDSEQAAASMAPLVEFGARLKQDGVEGAETVVTTFPSFLAFFNAFTLEHVASVGTNLALSSRLIPKSLLSTPETQTQLVDALQATNDAGPGMIILLVPPVSYAAYQENSTSVTEAWRSSVYHVTAVASWAWNATSAEKRAAYQDAGKAIGNLRRITPDAAYSNEADVYEPNHEVSFWGSNYQELLRIKRKYDPRQLLDCWQYEWDREGMHFMPVQQPNNHFR</sequence>
<dbReference type="Proteomes" id="UP000620124">
    <property type="component" value="Unassembled WGS sequence"/>
</dbReference>
<keyword evidence="2" id="KW-0560">Oxidoreductase</keyword>
<dbReference type="Pfam" id="PF08031">
    <property type="entry name" value="BBE"/>
    <property type="match status" value="1"/>
</dbReference>
<name>A0A8H6XP74_9AGAR</name>
<evidence type="ECO:0000313" key="5">
    <source>
        <dbReference type="Proteomes" id="UP000620124"/>
    </source>
</evidence>
<dbReference type="GO" id="GO:0071949">
    <property type="term" value="F:FAD binding"/>
    <property type="evidence" value="ECO:0007669"/>
    <property type="project" value="InterPro"/>
</dbReference>
<comment type="caution">
    <text evidence="4">The sequence shown here is derived from an EMBL/GenBank/DDBJ whole genome shotgun (WGS) entry which is preliminary data.</text>
</comment>
<dbReference type="Pfam" id="PF01565">
    <property type="entry name" value="FAD_binding_4"/>
    <property type="match status" value="1"/>
</dbReference>
<dbReference type="InterPro" id="IPR006094">
    <property type="entry name" value="Oxid_FAD_bind_N"/>
</dbReference>
<keyword evidence="5" id="KW-1185">Reference proteome</keyword>
<dbReference type="PANTHER" id="PTHR13878:SF91">
    <property type="entry name" value="FAD BINDING DOMAIN PROTEIN (AFU_ORTHOLOGUE AFUA_6G12070)-RELATED"/>
    <property type="match status" value="1"/>
</dbReference>
<dbReference type="GO" id="GO:0016491">
    <property type="term" value="F:oxidoreductase activity"/>
    <property type="evidence" value="ECO:0007669"/>
    <property type="project" value="UniProtKB-KW"/>
</dbReference>
<comment type="similarity">
    <text evidence="1">Belongs to the oxygen-dependent FAD-linked oxidoreductase family.</text>
</comment>
<dbReference type="InterPro" id="IPR016169">
    <property type="entry name" value="FAD-bd_PCMH_sub2"/>
</dbReference>
<dbReference type="OrthoDB" id="9983560at2759"/>
<dbReference type="PROSITE" id="PS51387">
    <property type="entry name" value="FAD_PCMH"/>
    <property type="match status" value="1"/>
</dbReference>
<evidence type="ECO:0000256" key="2">
    <source>
        <dbReference type="ARBA" id="ARBA00023002"/>
    </source>
</evidence>
<proteinExistence type="inferred from homology"/>
<dbReference type="InterPro" id="IPR012951">
    <property type="entry name" value="BBE"/>
</dbReference>
<accession>A0A8H6XP74</accession>
<dbReference type="AlphaFoldDB" id="A0A8H6XP74"/>
<protein>
    <submittedName>
        <fullName evidence="4">Cytokinin dehydrogenase 11</fullName>
    </submittedName>
</protein>
<organism evidence="4 5">
    <name type="scientific">Mycena venus</name>
    <dbReference type="NCBI Taxonomy" id="2733690"/>
    <lineage>
        <taxon>Eukaryota</taxon>
        <taxon>Fungi</taxon>
        <taxon>Dikarya</taxon>
        <taxon>Basidiomycota</taxon>
        <taxon>Agaricomycotina</taxon>
        <taxon>Agaricomycetes</taxon>
        <taxon>Agaricomycetidae</taxon>
        <taxon>Agaricales</taxon>
        <taxon>Marasmiineae</taxon>
        <taxon>Mycenaceae</taxon>
        <taxon>Mycena</taxon>
    </lineage>
</organism>
<dbReference type="InterPro" id="IPR050432">
    <property type="entry name" value="FAD-linked_Oxidoreductases_BP"/>
</dbReference>
<feature type="domain" description="FAD-binding PCMH-type" evidence="3">
    <location>
        <begin position="118"/>
        <end position="317"/>
    </location>
</feature>
<dbReference type="InterPro" id="IPR016166">
    <property type="entry name" value="FAD-bd_PCMH"/>
</dbReference>
<dbReference type="InterPro" id="IPR036318">
    <property type="entry name" value="FAD-bd_PCMH-like_sf"/>
</dbReference>
<reference evidence="4" key="1">
    <citation type="submission" date="2020-05" db="EMBL/GenBank/DDBJ databases">
        <title>Mycena genomes resolve the evolution of fungal bioluminescence.</title>
        <authorList>
            <person name="Tsai I.J."/>
        </authorList>
    </citation>
    <scope>NUCLEOTIDE SEQUENCE</scope>
    <source>
        <strain evidence="4">CCC161011</strain>
    </source>
</reference>